<reference evidence="3 4" key="1">
    <citation type="submission" date="2018-08" db="EMBL/GenBank/DDBJ databases">
        <title>Erythrobacter zhengii sp.nov., a bacterium isolated from deep-sea sediment.</title>
        <authorList>
            <person name="Fang C."/>
            <person name="Wu Y.-H."/>
            <person name="Sun C."/>
            <person name="Wang H."/>
            <person name="Cheng H."/>
            <person name="Meng F.-X."/>
            <person name="Wang C.-S."/>
            <person name="Xu X.-W."/>
        </authorList>
    </citation>
    <scope>NUCLEOTIDE SEQUENCE [LARGE SCALE GENOMIC DNA]</scope>
    <source>
        <strain evidence="3 4">CCTCC AB 2015396</strain>
    </source>
</reference>
<dbReference type="InterPro" id="IPR006119">
    <property type="entry name" value="Resolv_N"/>
</dbReference>
<name>A0A3A1NYG0_9SPHN</name>
<dbReference type="Pfam" id="PF00239">
    <property type="entry name" value="Resolvase"/>
    <property type="match status" value="1"/>
</dbReference>
<organism evidence="3 4">
    <name type="scientific">Aurantiacibacter xanthus</name>
    <dbReference type="NCBI Taxonomy" id="1784712"/>
    <lineage>
        <taxon>Bacteria</taxon>
        <taxon>Pseudomonadati</taxon>
        <taxon>Pseudomonadota</taxon>
        <taxon>Alphaproteobacteria</taxon>
        <taxon>Sphingomonadales</taxon>
        <taxon>Erythrobacteraceae</taxon>
        <taxon>Aurantiacibacter</taxon>
    </lineage>
</organism>
<dbReference type="PROSITE" id="PS51737">
    <property type="entry name" value="RECOMBINASE_DNA_BIND"/>
    <property type="match status" value="1"/>
</dbReference>
<dbReference type="InterPro" id="IPR038109">
    <property type="entry name" value="DNA_bind_recomb_sf"/>
</dbReference>
<dbReference type="CDD" id="cd03768">
    <property type="entry name" value="SR_ResInv"/>
    <property type="match status" value="1"/>
</dbReference>
<gene>
    <name evidence="3" type="ORF">D2V17_20205</name>
</gene>
<feature type="domain" description="Recombinase" evidence="2">
    <location>
        <begin position="173"/>
        <end position="287"/>
    </location>
</feature>
<dbReference type="SMART" id="SM00857">
    <property type="entry name" value="Resolvase"/>
    <property type="match status" value="1"/>
</dbReference>
<dbReference type="Gene3D" id="3.40.50.1390">
    <property type="entry name" value="Resolvase, N-terminal catalytic domain"/>
    <property type="match status" value="1"/>
</dbReference>
<dbReference type="PANTHER" id="PTHR30461">
    <property type="entry name" value="DNA-INVERTASE FROM LAMBDOID PROPHAGE"/>
    <property type="match status" value="1"/>
</dbReference>
<dbReference type="GO" id="GO:0003677">
    <property type="term" value="F:DNA binding"/>
    <property type="evidence" value="ECO:0007669"/>
    <property type="project" value="InterPro"/>
</dbReference>
<dbReference type="GO" id="GO:0000150">
    <property type="term" value="F:DNA strand exchange activity"/>
    <property type="evidence" value="ECO:0007669"/>
    <property type="project" value="InterPro"/>
</dbReference>
<keyword evidence="4" id="KW-1185">Reference proteome</keyword>
<evidence type="ECO:0000313" key="3">
    <source>
        <dbReference type="EMBL" id="RIV80174.1"/>
    </source>
</evidence>
<proteinExistence type="predicted"/>
<dbReference type="EMBL" id="QXFM01000144">
    <property type="protein sequence ID" value="RIV80174.1"/>
    <property type="molecule type" value="Genomic_DNA"/>
</dbReference>
<dbReference type="Proteomes" id="UP000265366">
    <property type="component" value="Unassembled WGS sequence"/>
</dbReference>
<dbReference type="SUPFAM" id="SSF53041">
    <property type="entry name" value="Resolvase-like"/>
    <property type="match status" value="1"/>
</dbReference>
<protein>
    <submittedName>
        <fullName evidence="3">Recombinase family protein</fullName>
    </submittedName>
</protein>
<sequence length="597" mass="68282">MAMDIEAIAPLKRCAIYTRKSTNQRLEHDVNSLVTQREISSAYVKSQQYKGWVELPNRYDDGGHSGSGMDRPALSQLMQDIEAGEIDIVVVYKIDRLTRSLADFVRMIEIFDRRNIALVSISQAFDTSDSMGRMILNVLLTFSQFERELIAERVRDSIRTRKRHGKMHGGLPPFGYVATPEGLKVDEPEAEIVRFIFDEFLRTRRYTRVMTAVRERGLCSSVKYSPRGKPRGGTPMSPSTVYGIVQNPMYVGEIRGHDRTYPGEHEALISREIWEEAQAICNERKKRKPNNRDTDHFLAGLLWDDLGRHMRLDLKWHWGKLYKTYVSSNAIWSQKMFLRQYRSSADELDAVVLAAVAEFLCDRVKLRKALKGLGLFGENLETLAEKGPAASDRLMATAKPNLHELFRAIAHRVELGEDQVSIEFRMLEVRRYLEWKSEMSFRGRPSNWSCSDARYDHVVAVRAVTAERWPSLHIKPRQASCTGTPDKKLVDLIRSARKAQRLVEENRELDLDALAKIQGCRTAQFARLVRLNYLAPDIITAVFDGTQPPGLNRKVLLNSNVPTDWAVQRKLYGFPAPERAIDPRNLFGRGMWPSASN</sequence>
<accession>A0A3A1NYG0</accession>
<dbReference type="PANTHER" id="PTHR30461:SF23">
    <property type="entry name" value="DNA RECOMBINASE-RELATED"/>
    <property type="match status" value="1"/>
</dbReference>
<evidence type="ECO:0000259" key="2">
    <source>
        <dbReference type="PROSITE" id="PS51737"/>
    </source>
</evidence>
<dbReference type="AlphaFoldDB" id="A0A3A1NYG0"/>
<dbReference type="Gene3D" id="3.90.1750.20">
    <property type="entry name" value="Putative Large Serine Recombinase, Chain B, Domain 2"/>
    <property type="match status" value="1"/>
</dbReference>
<dbReference type="OrthoDB" id="7277848at2"/>
<comment type="caution">
    <text evidence="3">The sequence shown here is derived from an EMBL/GenBank/DDBJ whole genome shotgun (WGS) entry which is preliminary data.</text>
</comment>
<dbReference type="InterPro" id="IPR036162">
    <property type="entry name" value="Resolvase-like_N_sf"/>
</dbReference>
<dbReference type="PROSITE" id="PS51736">
    <property type="entry name" value="RECOMBINASES_3"/>
    <property type="match status" value="1"/>
</dbReference>
<dbReference type="InterPro" id="IPR011109">
    <property type="entry name" value="DNA_bind_recombinase_dom"/>
</dbReference>
<dbReference type="InterPro" id="IPR050639">
    <property type="entry name" value="SSR_resolvase"/>
</dbReference>
<feature type="domain" description="Resolvase/invertase-type recombinase catalytic" evidence="1">
    <location>
        <begin position="13"/>
        <end position="165"/>
    </location>
</feature>
<evidence type="ECO:0000259" key="1">
    <source>
        <dbReference type="PROSITE" id="PS51736"/>
    </source>
</evidence>
<evidence type="ECO:0000313" key="4">
    <source>
        <dbReference type="Proteomes" id="UP000265366"/>
    </source>
</evidence>
<dbReference type="Pfam" id="PF07508">
    <property type="entry name" value="Recombinase"/>
    <property type="match status" value="1"/>
</dbReference>